<protein>
    <submittedName>
        <fullName evidence="7">Major capsid protein</fullName>
    </submittedName>
</protein>
<dbReference type="Pfam" id="PF02305">
    <property type="entry name" value="Phage_F"/>
    <property type="match status" value="1"/>
</dbReference>
<keyword evidence="6" id="KW-1133">Transmembrane helix</keyword>
<evidence type="ECO:0000256" key="6">
    <source>
        <dbReference type="SAM" id="Phobius"/>
    </source>
</evidence>
<evidence type="ECO:0000256" key="2">
    <source>
        <dbReference type="ARBA" id="ARBA00009963"/>
    </source>
</evidence>
<accession>A0A4P8PK88</accession>
<dbReference type="GO" id="GO:0039615">
    <property type="term" value="C:T=1 icosahedral viral capsid"/>
    <property type="evidence" value="ECO:0007669"/>
    <property type="project" value="UniProtKB-KW"/>
</dbReference>
<keyword evidence="6" id="KW-0472">Membrane</keyword>
<dbReference type="SUPFAM" id="SSF88645">
    <property type="entry name" value="ssDNA viruses"/>
    <property type="match status" value="1"/>
</dbReference>
<organism evidence="7 8">
    <name type="scientific">Blackfly microvirus SF02</name>
    <dbReference type="NCBI Taxonomy" id="2576452"/>
    <lineage>
        <taxon>Viruses</taxon>
        <taxon>Monodnaviria</taxon>
        <taxon>Sangervirae</taxon>
        <taxon>Phixviricota</taxon>
        <taxon>Malgrandaviricetes</taxon>
        <taxon>Petitvirales</taxon>
        <taxon>Microviridae</taxon>
        <taxon>Microvirus</taxon>
    </lineage>
</organism>
<sequence>MLSRSGLAAASLVLVLLSLELLVVLLWLPYWHLSLEDKSMRSGMQHTFSQVPTVSIPRSTFDRSHNYKTTLDSGWLVPVFVDEALPGDTFNLNMTTFCRLSTPLHPFMDNLHMDAFFFAVPLRLVWTHFVNMFGEQANPGDSTSFLVPTMTSPVGGYATGSLQDYMGLPVASAVAGVGVDPTKSITHSALFTRAYNKIYNEWFRDQNLQNSVTVDIGDGPDNPANYVLLRRGKRHDYFTSSLPWPQKGPAVNIPLGGQAPIKGIGMSSTSSFSVAGSNVFEVGGATVNYPRSGPFAPTVASTDGMKVKLGATGYTPEVYADLTAATAATINQLRQAFQIQRIYERDARGGTRYTELIQAHFGVVSPDARLQRPEYLGGGSSPVNVNPIAQTGPSGTTGSSTPQGNLTGVGTSSMRGAGFTKSFTEHSIVLGLVSVRADMNYQQGLNRMWSRSSRFDFYWPALAHIGEQAVLNQELYARGDGNDSLVYGYQERFGEYRYKPSVVTGQFRSAFAQTLDSWHLAQTFTTLPTLSPTFIVENPPVARVSAVPSQPHFLFDSHFEYRCARPMPVYGVPGEIDRF</sequence>
<keyword evidence="5" id="KW-0946">Virion</keyword>
<dbReference type="GO" id="GO:0005198">
    <property type="term" value="F:structural molecule activity"/>
    <property type="evidence" value="ECO:0007669"/>
    <property type="project" value="InterPro"/>
</dbReference>
<name>A0A4P8PK88_9VIRU</name>
<comment type="subcellular location">
    <subcellularLocation>
        <location evidence="1">Virion</location>
    </subcellularLocation>
</comment>
<proteinExistence type="inferred from homology"/>
<keyword evidence="3" id="KW-1140">T=1 icosahedral capsid protein</keyword>
<keyword evidence="6" id="KW-0812">Transmembrane</keyword>
<dbReference type="Proteomes" id="UP000323444">
    <property type="component" value="Segment"/>
</dbReference>
<comment type="similarity">
    <text evidence="2">Belongs to the microviridae F protein family.</text>
</comment>
<evidence type="ECO:0000256" key="3">
    <source>
        <dbReference type="ARBA" id="ARBA00022431"/>
    </source>
</evidence>
<reference evidence="7 8" key="1">
    <citation type="submission" date="2018-12" db="EMBL/GenBank/DDBJ databases">
        <title>Singled stranded DNA viruses identified in blackflies (Austrosimulium ungulatum) sampled in New Zealand.</title>
        <authorList>
            <person name="Kraberger S."/>
            <person name="Fontenele R.S."/>
            <person name="Schmidlin K."/>
            <person name="Walters M."/>
            <person name="Varsani A."/>
        </authorList>
    </citation>
    <scope>NUCLEOTIDE SEQUENCE [LARGE SCALE GENOMIC DNA]</scope>
    <source>
        <strain evidence="7">122</strain>
    </source>
</reference>
<dbReference type="InterPro" id="IPR003514">
    <property type="entry name" value="Microviridae_protein_F"/>
</dbReference>
<evidence type="ECO:0000256" key="1">
    <source>
        <dbReference type="ARBA" id="ARBA00004328"/>
    </source>
</evidence>
<evidence type="ECO:0000313" key="8">
    <source>
        <dbReference type="Proteomes" id="UP000323444"/>
    </source>
</evidence>
<dbReference type="InterPro" id="IPR016184">
    <property type="entry name" value="Capsid/spike_ssDNA_virus"/>
</dbReference>
<keyword evidence="4" id="KW-0167">Capsid protein</keyword>
<dbReference type="Gene3D" id="2.60.169.10">
    <property type="entry name" value="Microviridae F protein"/>
    <property type="match status" value="2"/>
</dbReference>
<dbReference type="InterPro" id="IPR037002">
    <property type="entry name" value="Microviridae_protein_F_sf"/>
</dbReference>
<feature type="transmembrane region" description="Helical" evidence="6">
    <location>
        <begin position="7"/>
        <end position="31"/>
    </location>
</feature>
<evidence type="ECO:0000313" key="7">
    <source>
        <dbReference type="EMBL" id="QCQ84908.1"/>
    </source>
</evidence>
<dbReference type="EMBL" id="MK249188">
    <property type="protein sequence ID" value="QCQ84908.1"/>
    <property type="molecule type" value="Genomic_DNA"/>
</dbReference>
<evidence type="ECO:0000256" key="5">
    <source>
        <dbReference type="ARBA" id="ARBA00022844"/>
    </source>
</evidence>
<evidence type="ECO:0000256" key="4">
    <source>
        <dbReference type="ARBA" id="ARBA00022561"/>
    </source>
</evidence>